<dbReference type="PANTHER" id="PTHR42852:SF6">
    <property type="entry name" value="THIOL:DISULFIDE INTERCHANGE PROTEIN DSBE"/>
    <property type="match status" value="1"/>
</dbReference>
<dbReference type="SUPFAM" id="SSF52833">
    <property type="entry name" value="Thioredoxin-like"/>
    <property type="match status" value="1"/>
</dbReference>
<proteinExistence type="predicted"/>
<dbReference type="InterPro" id="IPR017937">
    <property type="entry name" value="Thioredoxin_CS"/>
</dbReference>
<dbReference type="InterPro" id="IPR036249">
    <property type="entry name" value="Thioredoxin-like_sf"/>
</dbReference>
<evidence type="ECO:0000256" key="3">
    <source>
        <dbReference type="ARBA" id="ARBA00022968"/>
    </source>
</evidence>
<dbReference type="InterPro" id="IPR050553">
    <property type="entry name" value="Thioredoxin_ResA/DsbE_sf"/>
</dbReference>
<name>A0ABY7U4Q8_9CORY</name>
<keyword evidence="3" id="KW-0812">Transmembrane</keyword>
<gene>
    <name evidence="8" type="primary">tlpA</name>
    <name evidence="8" type="ORF">CMASS_00965</name>
</gene>
<organism evidence="8 9">
    <name type="scientific">Corynebacterium massiliense DSM 45435</name>
    <dbReference type="NCBI Taxonomy" id="1121364"/>
    <lineage>
        <taxon>Bacteria</taxon>
        <taxon>Bacillati</taxon>
        <taxon>Actinomycetota</taxon>
        <taxon>Actinomycetes</taxon>
        <taxon>Mycobacteriales</taxon>
        <taxon>Corynebacteriaceae</taxon>
        <taxon>Corynebacterium</taxon>
    </lineage>
</organism>
<keyword evidence="9" id="KW-1185">Reference proteome</keyword>
<accession>A0ABY7U4Q8</accession>
<dbReference type="Gene3D" id="3.40.30.10">
    <property type="entry name" value="Glutaredoxin"/>
    <property type="match status" value="1"/>
</dbReference>
<evidence type="ECO:0000313" key="9">
    <source>
        <dbReference type="Proteomes" id="UP001220064"/>
    </source>
</evidence>
<sequence length="206" mass="21129">MRKSIVLSAAVAVVLTIAVVAGALFLLRGGAEDATPTRESAEATGAGGADSSPDSDNETETDTAPRPECPAGPVAGVDLPCLGADDTDDHAADKGITVVNVWAWWCVPCRTELPAMQEVADTHPDWTVVGVHADQNAAAGADLLNDLGVDLPSYQDDSNAFASALELPRVVPITVVLVDGEVKETIAKPFAKATDITDAVEGAIAS</sequence>
<feature type="region of interest" description="Disordered" evidence="6">
    <location>
        <begin position="33"/>
        <end position="77"/>
    </location>
</feature>
<dbReference type="CDD" id="cd02966">
    <property type="entry name" value="TlpA_like_family"/>
    <property type="match status" value="1"/>
</dbReference>
<keyword evidence="4" id="KW-1015">Disulfide bond</keyword>
<dbReference type="InterPro" id="IPR013740">
    <property type="entry name" value="Redoxin"/>
</dbReference>
<evidence type="ECO:0000256" key="2">
    <source>
        <dbReference type="ARBA" id="ARBA00022748"/>
    </source>
</evidence>
<dbReference type="InterPro" id="IPR013766">
    <property type="entry name" value="Thioredoxin_domain"/>
</dbReference>
<evidence type="ECO:0000256" key="6">
    <source>
        <dbReference type="SAM" id="MobiDB-lite"/>
    </source>
</evidence>
<keyword evidence="3" id="KW-0735">Signal-anchor</keyword>
<keyword evidence="5" id="KW-0676">Redox-active center</keyword>
<evidence type="ECO:0000256" key="1">
    <source>
        <dbReference type="ARBA" id="ARBA00004196"/>
    </source>
</evidence>
<dbReference type="PROSITE" id="PS00194">
    <property type="entry name" value="THIOREDOXIN_1"/>
    <property type="match status" value="1"/>
</dbReference>
<dbReference type="PROSITE" id="PS51352">
    <property type="entry name" value="THIOREDOXIN_2"/>
    <property type="match status" value="1"/>
</dbReference>
<evidence type="ECO:0000256" key="5">
    <source>
        <dbReference type="ARBA" id="ARBA00023284"/>
    </source>
</evidence>
<feature type="domain" description="Thioredoxin" evidence="7">
    <location>
        <begin position="58"/>
        <end position="206"/>
    </location>
</feature>
<reference evidence="8 9" key="1">
    <citation type="submission" date="2020-10" db="EMBL/GenBank/DDBJ databases">
        <title>Complete genome sequence of Corynebacterium massiliense DSM 45435, type strain of Corynebacterium massiliense.</title>
        <authorList>
            <person name="Busche T."/>
            <person name="Kalinowski J."/>
            <person name="Ruckert C."/>
        </authorList>
    </citation>
    <scope>NUCLEOTIDE SEQUENCE [LARGE SCALE GENOMIC DNA]</scope>
    <source>
        <strain evidence="8 9">DSM 45435</strain>
    </source>
</reference>
<dbReference type="EMBL" id="CP063189">
    <property type="protein sequence ID" value="WCZ31657.1"/>
    <property type="molecule type" value="Genomic_DNA"/>
</dbReference>
<comment type="subcellular location">
    <subcellularLocation>
        <location evidence="1">Cell envelope</location>
    </subcellularLocation>
</comment>
<dbReference type="Pfam" id="PF08534">
    <property type="entry name" value="Redoxin"/>
    <property type="match status" value="1"/>
</dbReference>
<evidence type="ECO:0000313" key="8">
    <source>
        <dbReference type="EMBL" id="WCZ31657.1"/>
    </source>
</evidence>
<keyword evidence="2" id="KW-0201">Cytochrome c-type biogenesis</keyword>
<dbReference type="RefSeq" id="WP_022863538.1">
    <property type="nucleotide sequence ID" value="NZ_ATVG01000012.1"/>
</dbReference>
<evidence type="ECO:0000259" key="7">
    <source>
        <dbReference type="PROSITE" id="PS51352"/>
    </source>
</evidence>
<dbReference type="PANTHER" id="PTHR42852">
    <property type="entry name" value="THIOL:DISULFIDE INTERCHANGE PROTEIN DSBE"/>
    <property type="match status" value="1"/>
</dbReference>
<protein>
    <submittedName>
        <fullName evidence="8">Thiol:disulfide interchange protein TlpA</fullName>
    </submittedName>
</protein>
<evidence type="ECO:0000256" key="4">
    <source>
        <dbReference type="ARBA" id="ARBA00023157"/>
    </source>
</evidence>
<dbReference type="Proteomes" id="UP001220064">
    <property type="component" value="Chromosome"/>
</dbReference>